<dbReference type="AlphaFoldDB" id="A0AAX1N6R3"/>
<reference evidence="2 3" key="1">
    <citation type="submission" date="2021-05" db="EMBL/GenBank/DDBJ databases">
        <title>Comparative genomic studies on the polysaccharide-degrading batcterial strains of the Flammeovirga genus.</title>
        <authorList>
            <person name="Zewei F."/>
            <person name="Zheng Z."/>
            <person name="Yu L."/>
            <person name="Ruyue G."/>
            <person name="Yanhong M."/>
            <person name="Yuanyuan C."/>
            <person name="Jingyan G."/>
            <person name="Wenjun H."/>
        </authorList>
    </citation>
    <scope>NUCLEOTIDE SEQUENCE [LARGE SCALE GENOMIC DNA]</scope>
    <source>
        <strain evidence="2 3">NBRC:100898</strain>
    </source>
</reference>
<protein>
    <recommendedName>
        <fullName evidence="4">ABC transporter permease</fullName>
    </recommendedName>
</protein>
<dbReference type="Proteomes" id="UP000678679">
    <property type="component" value="Chromosome 1"/>
</dbReference>
<proteinExistence type="predicted"/>
<evidence type="ECO:0000313" key="3">
    <source>
        <dbReference type="Proteomes" id="UP000678679"/>
    </source>
</evidence>
<name>A0AAX1N6R3_9BACT</name>
<feature type="transmembrane region" description="Helical" evidence="1">
    <location>
        <begin position="103"/>
        <end position="119"/>
    </location>
</feature>
<organism evidence="2 3">
    <name type="scientific">Flammeovirga yaeyamensis</name>
    <dbReference type="NCBI Taxonomy" id="367791"/>
    <lineage>
        <taxon>Bacteria</taxon>
        <taxon>Pseudomonadati</taxon>
        <taxon>Bacteroidota</taxon>
        <taxon>Cytophagia</taxon>
        <taxon>Cytophagales</taxon>
        <taxon>Flammeovirgaceae</taxon>
        <taxon>Flammeovirga</taxon>
    </lineage>
</organism>
<feature type="transmembrane region" description="Helical" evidence="1">
    <location>
        <begin position="215"/>
        <end position="232"/>
    </location>
</feature>
<sequence>MSLFQLRGKQIYRIILELGKIRIPLYLLGLAFFYRIYFDIVSNSDFNVFVALGLSLILLIIQLKRDDIDFLSSVLSNHRLYLFTEYLLFSLPFSFIFLLHKEFLMFAGIIGFSGLLTFIKKPQTNTPSIFNRLIDIIPDESFEWKSGIRQSLFLIIPIYIAAIIGSYQMPVIPVAILILWLITFSFVEKGEPLSHLIALELSPKEYLIHKMGKQVILFNCMVAPLALIYIVLHYNEWFLIIGILSVQCFLNIYIVIVKYAFYTPNEESKAAQTMSGLGVISLIIPFFIPVVIGLSIKYYFQSIQNLTTYLHDFDTRT</sequence>
<dbReference type="RefSeq" id="WP_169664063.1">
    <property type="nucleotide sequence ID" value="NZ_CP076132.1"/>
</dbReference>
<feature type="transmembrane region" description="Helical" evidence="1">
    <location>
        <begin position="21"/>
        <end position="38"/>
    </location>
</feature>
<keyword evidence="3" id="KW-1185">Reference proteome</keyword>
<dbReference type="KEGG" id="fya:KMW28_06690"/>
<keyword evidence="1" id="KW-0812">Transmembrane</keyword>
<feature type="transmembrane region" description="Helical" evidence="1">
    <location>
        <begin position="274"/>
        <end position="300"/>
    </location>
</feature>
<evidence type="ECO:0000313" key="2">
    <source>
        <dbReference type="EMBL" id="QWG03264.1"/>
    </source>
</evidence>
<feature type="transmembrane region" description="Helical" evidence="1">
    <location>
        <begin position="147"/>
        <end position="164"/>
    </location>
</feature>
<gene>
    <name evidence="2" type="ORF">KMW28_06690</name>
</gene>
<evidence type="ECO:0000256" key="1">
    <source>
        <dbReference type="SAM" id="Phobius"/>
    </source>
</evidence>
<keyword evidence="1" id="KW-0472">Membrane</keyword>
<feature type="transmembrane region" description="Helical" evidence="1">
    <location>
        <begin position="80"/>
        <end position="97"/>
    </location>
</feature>
<accession>A0AAX1N6R3</accession>
<dbReference type="EMBL" id="CP076132">
    <property type="protein sequence ID" value="QWG03264.1"/>
    <property type="molecule type" value="Genomic_DNA"/>
</dbReference>
<keyword evidence="1" id="KW-1133">Transmembrane helix</keyword>
<feature type="transmembrane region" description="Helical" evidence="1">
    <location>
        <begin position="238"/>
        <end position="262"/>
    </location>
</feature>
<evidence type="ECO:0008006" key="4">
    <source>
        <dbReference type="Google" id="ProtNLM"/>
    </source>
</evidence>
<feature type="transmembrane region" description="Helical" evidence="1">
    <location>
        <begin position="44"/>
        <end position="60"/>
    </location>
</feature>